<sequence length="53" mass="5829">MGEVVKLRESGKNLVIAIPTAICENLDLKDGNEVEIEQFTCGGDNGLRIRLKK</sequence>
<dbReference type="SUPFAM" id="SSF89447">
    <property type="entry name" value="AbrB/MazE/MraZ-like"/>
    <property type="match status" value="1"/>
</dbReference>
<evidence type="ECO:0000313" key="2">
    <source>
        <dbReference type="Proteomes" id="UP000050360"/>
    </source>
</evidence>
<name>A0A0P8DZM5_9EURY</name>
<comment type="caution">
    <text evidence="1">The sequence shown here is derived from an EMBL/GenBank/DDBJ whole genome shotgun (WGS) entry which is preliminary data.</text>
</comment>
<evidence type="ECO:0008006" key="3">
    <source>
        <dbReference type="Google" id="ProtNLM"/>
    </source>
</evidence>
<proteinExistence type="predicted"/>
<dbReference type="Gene3D" id="2.10.260.10">
    <property type="match status" value="1"/>
</dbReference>
<reference evidence="1 2" key="1">
    <citation type="submission" date="2015-09" db="EMBL/GenBank/DDBJ databases">
        <title>A metagenomics-based metabolic model of nitrate-dependent anaerobic oxidation of methane by Methanoperedens-like archaea.</title>
        <authorList>
            <person name="Arshad A."/>
            <person name="Speth D.R."/>
            <person name="De Graaf R.M."/>
            <person name="Op Den Camp H.J."/>
            <person name="Jetten M.S."/>
            <person name="Welte C.U."/>
        </authorList>
    </citation>
    <scope>NUCLEOTIDE SEQUENCE [LARGE SCALE GENOMIC DNA]</scope>
</reference>
<dbReference type="InterPro" id="IPR037914">
    <property type="entry name" value="SpoVT-AbrB_sf"/>
</dbReference>
<accession>A0A0P8DZM5</accession>
<evidence type="ECO:0000313" key="1">
    <source>
        <dbReference type="EMBL" id="KPQ43345.1"/>
    </source>
</evidence>
<dbReference type="EMBL" id="LKCM01000155">
    <property type="protein sequence ID" value="KPQ43345.1"/>
    <property type="molecule type" value="Genomic_DNA"/>
</dbReference>
<dbReference type="Proteomes" id="UP000050360">
    <property type="component" value="Unassembled WGS sequence"/>
</dbReference>
<dbReference type="AlphaFoldDB" id="A0A0P8DZM5"/>
<organism evidence="1 2">
    <name type="scientific">Candidatus Methanoperedens nitratireducens</name>
    <dbReference type="NCBI Taxonomy" id="1392998"/>
    <lineage>
        <taxon>Archaea</taxon>
        <taxon>Methanobacteriati</taxon>
        <taxon>Methanobacteriota</taxon>
        <taxon>Stenosarchaea group</taxon>
        <taxon>Methanomicrobia</taxon>
        <taxon>Methanosarcinales</taxon>
        <taxon>ANME-2 cluster</taxon>
        <taxon>Candidatus Methanoperedentaceae</taxon>
        <taxon>Candidatus Methanoperedens</taxon>
    </lineage>
</organism>
<gene>
    <name evidence="1" type="ORF">MPEBLZ_02103</name>
</gene>
<protein>
    <recommendedName>
        <fullName evidence="3">SpoVT / AbrB like domain protein</fullName>
    </recommendedName>
</protein>